<reference evidence="1" key="1">
    <citation type="submission" date="2018-05" db="EMBL/GenBank/DDBJ databases">
        <authorList>
            <person name="Lanie J.A."/>
            <person name="Ng W.-L."/>
            <person name="Kazmierczak K.M."/>
            <person name="Andrzejewski T.M."/>
            <person name="Davidsen T.M."/>
            <person name="Wayne K.J."/>
            <person name="Tettelin H."/>
            <person name="Glass J.I."/>
            <person name="Rusch D."/>
            <person name="Podicherti R."/>
            <person name="Tsui H.-C.T."/>
            <person name="Winkler M.E."/>
        </authorList>
    </citation>
    <scope>NUCLEOTIDE SEQUENCE</scope>
</reference>
<name>A0A382RUK1_9ZZZZ</name>
<evidence type="ECO:0000313" key="1">
    <source>
        <dbReference type="EMBL" id="SVD00331.1"/>
    </source>
</evidence>
<dbReference type="EMBL" id="UINC01123689">
    <property type="protein sequence ID" value="SVD00331.1"/>
    <property type="molecule type" value="Genomic_DNA"/>
</dbReference>
<accession>A0A382RUK1</accession>
<proteinExistence type="predicted"/>
<feature type="non-terminal residue" evidence="1">
    <location>
        <position position="43"/>
    </location>
</feature>
<sequence length="43" mass="4758">MFIFLFAGSRFQGPPPGIILPSTTARTGFRRVVEERGEETDSS</sequence>
<gene>
    <name evidence="1" type="ORF">METZ01_LOCUS353185</name>
</gene>
<organism evidence="1">
    <name type="scientific">marine metagenome</name>
    <dbReference type="NCBI Taxonomy" id="408172"/>
    <lineage>
        <taxon>unclassified sequences</taxon>
        <taxon>metagenomes</taxon>
        <taxon>ecological metagenomes</taxon>
    </lineage>
</organism>
<protein>
    <submittedName>
        <fullName evidence="1">Uncharacterized protein</fullName>
    </submittedName>
</protein>
<dbReference type="AlphaFoldDB" id="A0A382RUK1"/>